<evidence type="ECO:0000256" key="1">
    <source>
        <dbReference type="ARBA" id="ARBA00000900"/>
    </source>
</evidence>
<comment type="subcellular location">
    <subcellularLocation>
        <location evidence="2">Cytoplasm</location>
        <location evidence="2">Cytosol</location>
    </subcellularLocation>
</comment>
<dbReference type="AlphaFoldDB" id="A0ABC8UZF3"/>
<evidence type="ECO:0000259" key="16">
    <source>
        <dbReference type="PROSITE" id="PS50089"/>
    </source>
</evidence>
<dbReference type="GO" id="GO:0005829">
    <property type="term" value="C:cytosol"/>
    <property type="evidence" value="ECO:0007669"/>
    <property type="project" value="UniProtKB-SubCell"/>
</dbReference>
<dbReference type="EMBL" id="CAUOFW020004721">
    <property type="protein sequence ID" value="CAK9166921.1"/>
    <property type="molecule type" value="Genomic_DNA"/>
</dbReference>
<keyword evidence="10" id="KW-0677">Repeat</keyword>
<dbReference type="InterPro" id="IPR001841">
    <property type="entry name" value="Znf_RING"/>
</dbReference>
<keyword evidence="13 15" id="KW-0862">Zinc</keyword>
<name>A0ABC8UZF3_9AQUA</name>
<dbReference type="InterPro" id="IPR011016">
    <property type="entry name" value="Znf_RING-CH"/>
</dbReference>
<dbReference type="EMBL" id="CAUOFW020009602">
    <property type="protein sequence ID" value="CAK9186473.1"/>
    <property type="molecule type" value="Genomic_DNA"/>
</dbReference>
<dbReference type="Pfam" id="PF13639">
    <property type="entry name" value="zf-RING_2"/>
    <property type="match status" value="1"/>
</dbReference>
<proteinExistence type="inferred from homology"/>
<comment type="function">
    <text evidence="15">E3 ubiquitin-protein ligase. Component of the ribosome quality control complex (RQC), a ribosome-associated complex that mediates ubiquitination and extraction of incompletely synthesized nascent chains for proteasomal degradation.</text>
</comment>
<organism evidence="18 19">
    <name type="scientific">Ilex paraguariensis</name>
    <name type="common">yerba mate</name>
    <dbReference type="NCBI Taxonomy" id="185542"/>
    <lineage>
        <taxon>Eukaryota</taxon>
        <taxon>Viridiplantae</taxon>
        <taxon>Streptophyta</taxon>
        <taxon>Embryophyta</taxon>
        <taxon>Tracheophyta</taxon>
        <taxon>Spermatophyta</taxon>
        <taxon>Magnoliopsida</taxon>
        <taxon>eudicotyledons</taxon>
        <taxon>Gunneridae</taxon>
        <taxon>Pentapetalae</taxon>
        <taxon>asterids</taxon>
        <taxon>campanulids</taxon>
        <taxon>Aquifoliales</taxon>
        <taxon>Aquifoliaceae</taxon>
        <taxon>Ilex</taxon>
    </lineage>
</organism>
<dbReference type="Proteomes" id="UP001642360">
    <property type="component" value="Unassembled WGS sequence"/>
</dbReference>
<evidence type="ECO:0000256" key="10">
    <source>
        <dbReference type="ARBA" id="ARBA00022737"/>
    </source>
</evidence>
<dbReference type="PANTHER" id="PTHR12389:SF0">
    <property type="entry name" value="E3 UBIQUITIN-PROTEIN LIGASE LISTERIN"/>
    <property type="match status" value="1"/>
</dbReference>
<dbReference type="GO" id="GO:0061630">
    <property type="term" value="F:ubiquitin protein ligase activity"/>
    <property type="evidence" value="ECO:0007669"/>
    <property type="project" value="UniProtKB-UniRule"/>
</dbReference>
<sequence>MSTVLKESKNQKFVALIDELISKVGFDRVVAGFVSYILPSSNKEPTNELTTSRSHYSRAWLAAEMLCTWKWHGGSAISSFVPVLRAYATSEKYCPEDGLLDSIATILLDGALVQEPIGESNLYPISCDEVENIEEPFLRALVLLLSSLFRDNVWGKDKATFLFKLLLNKLFVGEAMNLNCLRILPPIMGVLIIPLSIGSSKDVQPDSFGEKELHDTITDWLRRILSFPHLNAWQTGKDMEDWFLLVISCYPISATGVMKELNQERYISSAEKALLLELFRKQRHNAGSLAAVNKLPVVQILLSKLILVAVAYCWKEFVEDDWEFVLYYLRRWTEAAVVTMEEVAENVNDAIINSSTSSDLEVILKKLEHAVLVSNPSPMKLARNALITFSAFRGLVGQNSKGDAENSNPWRTERWELIKDRILEGILRLFFSTGAAEAMASSCSHEASSIIASSRLDQLHFWDLVASSVVESSSNARDKAVKSVEIWGLSKGPISSLYAILFSSKPVPSLQFAAYVILSTAPVSHLAFVRESTCFVDGHTDGNQDSCRIDFSLEENVHLREEIYLMLEKLPYEILEMDLVAPERVNVFLAWALFLSHLLSLPSSSPASERLIQCIQDSANSTVLDCLFQHIPVELFMVPSLRKKELEPPPGVSEAATAATCAITTSSVLFYVESLWPVGPEKMASLAGAIYGLMLRILPAYVRGWFTDIRDRSISSAIESFTKAWCSPPLITNELSQIKKASFADENFSVSVSKAANEVIATYTKDETGMDLVIRLPASYPLRPVEVDCTRTLGISELKQRKWLMSMMSFVRNQNGALAEAIRTWKSNFDKEFEGVEECPICYSFIHTANHSLPRLACKTCKHKFHSACLYKWFSTSHKSTCPLCQSPF</sequence>
<dbReference type="EC" id="2.3.2.27" evidence="5 15"/>
<evidence type="ECO:0000256" key="7">
    <source>
        <dbReference type="ARBA" id="ARBA00022490"/>
    </source>
</evidence>
<dbReference type="GO" id="GO:0008270">
    <property type="term" value="F:zinc ion binding"/>
    <property type="evidence" value="ECO:0007669"/>
    <property type="project" value="UniProtKB-KW"/>
</dbReference>
<dbReference type="SUPFAM" id="SSF57850">
    <property type="entry name" value="RING/U-box"/>
    <property type="match status" value="1"/>
</dbReference>
<evidence type="ECO:0000256" key="5">
    <source>
        <dbReference type="ARBA" id="ARBA00012483"/>
    </source>
</evidence>
<keyword evidence="19" id="KW-1185">Reference proteome</keyword>
<evidence type="ECO:0000256" key="9">
    <source>
        <dbReference type="ARBA" id="ARBA00022723"/>
    </source>
</evidence>
<evidence type="ECO:0000313" key="19">
    <source>
        <dbReference type="Proteomes" id="UP001642360"/>
    </source>
</evidence>
<keyword evidence="7" id="KW-0963">Cytoplasm</keyword>
<evidence type="ECO:0000256" key="14">
    <source>
        <dbReference type="PROSITE-ProRule" id="PRU00175"/>
    </source>
</evidence>
<dbReference type="InterPro" id="IPR054478">
    <property type="entry name" value="LTN1_UBC"/>
</dbReference>
<dbReference type="GO" id="GO:1990116">
    <property type="term" value="P:ribosome-associated ubiquitin-dependent protein catabolic process"/>
    <property type="evidence" value="ECO:0007669"/>
    <property type="project" value="UniProtKB-UniRule"/>
</dbReference>
<evidence type="ECO:0000256" key="2">
    <source>
        <dbReference type="ARBA" id="ARBA00004514"/>
    </source>
</evidence>
<dbReference type="PROSITE" id="PS50089">
    <property type="entry name" value="ZF_RING_2"/>
    <property type="match status" value="1"/>
</dbReference>
<dbReference type="GO" id="GO:0072344">
    <property type="term" value="P:rescue of stalled ribosome"/>
    <property type="evidence" value="ECO:0007669"/>
    <property type="project" value="UniProtKB-UniRule"/>
</dbReference>
<evidence type="ECO:0000256" key="6">
    <source>
        <dbReference type="ARBA" id="ARBA00017157"/>
    </source>
</evidence>
<keyword evidence="12 15" id="KW-0833">Ubl conjugation pathway</keyword>
<accession>A0ABC8UZF3</accession>
<dbReference type="InterPro" id="IPR054477">
    <property type="entry name" value="LTN1_E3_ligase_6th"/>
</dbReference>
<keyword evidence="8 15" id="KW-0808">Transferase</keyword>
<dbReference type="InterPro" id="IPR039795">
    <property type="entry name" value="LTN1/Rkr1"/>
</dbReference>
<comment type="catalytic activity">
    <reaction evidence="1 15">
        <text>S-ubiquitinyl-[E2 ubiquitin-conjugating enzyme]-L-cysteine + [acceptor protein]-L-lysine = [E2 ubiquitin-conjugating enzyme]-L-cysteine + N(6)-ubiquitinyl-[acceptor protein]-L-lysine.</text>
        <dbReference type="EC" id="2.3.2.27"/>
    </reaction>
</comment>
<gene>
    <name evidence="17" type="ORF">ILEXP_LOCUS36165</name>
    <name evidence="18" type="ORF">ILEXP_LOCUS56966</name>
</gene>
<dbReference type="InterPro" id="IPR039804">
    <property type="entry name" value="RING-CH-C4HC3_LTN1"/>
</dbReference>
<feature type="domain" description="RING-type" evidence="16">
    <location>
        <begin position="839"/>
        <end position="886"/>
    </location>
</feature>
<reference evidence="18 19" key="1">
    <citation type="submission" date="2024-02" db="EMBL/GenBank/DDBJ databases">
        <authorList>
            <person name="Vignale AGUSTIN F."/>
            <person name="Sosa J E."/>
            <person name="Modenutti C."/>
        </authorList>
    </citation>
    <scope>NUCLEOTIDE SEQUENCE [LARGE SCALE GENOMIC DNA]</scope>
</reference>
<keyword evidence="11 14" id="KW-0863">Zinc-finger</keyword>
<comment type="similarity">
    <text evidence="4 15">Belongs to the LTN1 family.</text>
</comment>
<dbReference type="Pfam" id="PF22999">
    <property type="entry name" value="LTN1_E3_ligase_6th"/>
    <property type="match status" value="1"/>
</dbReference>
<dbReference type="PANTHER" id="PTHR12389">
    <property type="entry name" value="ZINC FINGER PROTEIN 294"/>
    <property type="match status" value="1"/>
</dbReference>
<evidence type="ECO:0000256" key="13">
    <source>
        <dbReference type="ARBA" id="ARBA00022833"/>
    </source>
</evidence>
<dbReference type="SMART" id="SM00744">
    <property type="entry name" value="RINGv"/>
    <property type="match status" value="1"/>
</dbReference>
<evidence type="ECO:0000256" key="15">
    <source>
        <dbReference type="RuleBase" id="RU367090"/>
    </source>
</evidence>
<evidence type="ECO:0000256" key="12">
    <source>
        <dbReference type="ARBA" id="ARBA00022786"/>
    </source>
</evidence>
<dbReference type="InterPro" id="IPR013083">
    <property type="entry name" value="Znf_RING/FYVE/PHD"/>
</dbReference>
<dbReference type="CDD" id="cd16491">
    <property type="entry name" value="RING-CH-C4HC3_LTN1"/>
    <property type="match status" value="1"/>
</dbReference>
<evidence type="ECO:0000256" key="4">
    <source>
        <dbReference type="ARBA" id="ARBA00007997"/>
    </source>
</evidence>
<evidence type="ECO:0000256" key="8">
    <source>
        <dbReference type="ARBA" id="ARBA00022679"/>
    </source>
</evidence>
<comment type="pathway">
    <text evidence="3 15">Protein modification; protein ubiquitination.</text>
</comment>
<dbReference type="GO" id="GO:1990112">
    <property type="term" value="C:RQC complex"/>
    <property type="evidence" value="ECO:0007669"/>
    <property type="project" value="UniProtKB-UniRule"/>
</dbReference>
<keyword evidence="9 15" id="KW-0479">Metal-binding</keyword>
<evidence type="ECO:0000256" key="11">
    <source>
        <dbReference type="ARBA" id="ARBA00022771"/>
    </source>
</evidence>
<protein>
    <recommendedName>
        <fullName evidence="6 15">E3 ubiquitin-protein ligase listerin</fullName>
        <ecNumber evidence="5 15">2.3.2.27</ecNumber>
    </recommendedName>
    <alternativeName>
        <fullName evidence="15">RING-type E3 ubiquitin transferase listerin</fullName>
    </alternativeName>
</protein>
<dbReference type="Gene3D" id="3.30.40.10">
    <property type="entry name" value="Zinc/RING finger domain, C3HC4 (zinc finger)"/>
    <property type="match status" value="1"/>
</dbReference>
<evidence type="ECO:0000313" key="18">
    <source>
        <dbReference type="EMBL" id="CAK9186473.1"/>
    </source>
</evidence>
<comment type="caution">
    <text evidence="18">The sequence shown here is derived from an EMBL/GenBank/DDBJ whole genome shotgun (WGS) entry which is preliminary data.</text>
</comment>
<dbReference type="SMART" id="SM00184">
    <property type="entry name" value="RING"/>
    <property type="match status" value="1"/>
</dbReference>
<evidence type="ECO:0000256" key="3">
    <source>
        <dbReference type="ARBA" id="ARBA00004906"/>
    </source>
</evidence>
<evidence type="ECO:0000313" key="17">
    <source>
        <dbReference type="EMBL" id="CAK9166921.1"/>
    </source>
</evidence>
<comment type="subunit">
    <text evidence="15">Component of the ribosome quality control complex (RQC).</text>
</comment>
<dbReference type="FunFam" id="3.30.40.10:FF:000038">
    <property type="entry name" value="E3 ubiquitin-protein ligase listerin"/>
    <property type="match status" value="1"/>
</dbReference>
<dbReference type="Pfam" id="PF23009">
    <property type="entry name" value="UBC_like"/>
    <property type="match status" value="1"/>
</dbReference>